<protein>
    <submittedName>
        <fullName evidence="3">Patatin-like phospholipase family protein</fullName>
    </submittedName>
</protein>
<keyword evidence="1" id="KW-0443">Lipid metabolism</keyword>
<keyword evidence="4" id="KW-1185">Reference proteome</keyword>
<dbReference type="InterPro" id="IPR002641">
    <property type="entry name" value="PNPLA_dom"/>
</dbReference>
<feature type="domain" description="PNPLA" evidence="2">
    <location>
        <begin position="1"/>
        <end position="229"/>
    </location>
</feature>
<evidence type="ECO:0000259" key="2">
    <source>
        <dbReference type="Pfam" id="PF01734"/>
    </source>
</evidence>
<dbReference type="InterPro" id="IPR016035">
    <property type="entry name" value="Acyl_Trfase/lysoPLipase"/>
</dbReference>
<dbReference type="EMBL" id="JACOFX010000006">
    <property type="protein sequence ID" value="MBC3908629.1"/>
    <property type="molecule type" value="Genomic_DNA"/>
</dbReference>
<dbReference type="Proteomes" id="UP000646911">
    <property type="component" value="Unassembled WGS sequence"/>
</dbReference>
<dbReference type="Pfam" id="PF01734">
    <property type="entry name" value="Patatin"/>
    <property type="match status" value="1"/>
</dbReference>
<reference evidence="3 4" key="1">
    <citation type="submission" date="2020-08" db="EMBL/GenBank/DDBJ databases">
        <title>Novel species isolated from subtropical streams in China.</title>
        <authorList>
            <person name="Lu H."/>
        </authorList>
    </citation>
    <scope>NUCLEOTIDE SEQUENCE [LARGE SCALE GENOMIC DNA]</scope>
    <source>
        <strain evidence="3 4">NL8W</strain>
    </source>
</reference>
<evidence type="ECO:0000256" key="1">
    <source>
        <dbReference type="ARBA" id="ARBA00023098"/>
    </source>
</evidence>
<dbReference type="SUPFAM" id="SSF52151">
    <property type="entry name" value="FabD/lysophospholipase-like"/>
    <property type="match status" value="1"/>
</dbReference>
<organism evidence="3 4">
    <name type="scientific">Undibacterium umbellatum</name>
    <dbReference type="NCBI Taxonomy" id="2762300"/>
    <lineage>
        <taxon>Bacteria</taxon>
        <taxon>Pseudomonadati</taxon>
        <taxon>Pseudomonadota</taxon>
        <taxon>Betaproteobacteria</taxon>
        <taxon>Burkholderiales</taxon>
        <taxon>Oxalobacteraceae</taxon>
        <taxon>Undibacterium</taxon>
    </lineage>
</organism>
<comment type="caution">
    <text evidence="3">The sequence shown here is derived from an EMBL/GenBank/DDBJ whole genome shotgun (WGS) entry which is preliminary data.</text>
</comment>
<proteinExistence type="predicted"/>
<sequence length="355" mass="39081">MVFAGGGFRFGIYLGMYAAACNAGRTPDILLASCGGAIAASIIAAFPDDAQRKAWLSSEEMYHYWSGLKSSPRAGIVRALALAAKRGFGRDSASTIPDLFNEYLFEIPAELPLPRLAASEQSVATAIIGGKLLFDESEVGQARGQRKLFAETVFCNPRAAALLDGMASPLADPRWGEHAISEQLLCDVQTPTSLAARISITDMFYFRCHTHTDGNYFGGVLDLFPIEIAKRLADEVMMEFKQSFDQAFSIPAWRTVLGLDGNARLRYANGQEVDVRIDTSDVATVLAKESVQKKLDWRKNRIRLSMPETHATYAAYMEAQWQYGYARGMEAFTRQAAYDEAAMIRSSDKYSRGVA</sequence>
<gene>
    <name evidence="3" type="ORF">H8L47_13780</name>
</gene>
<evidence type="ECO:0000313" key="3">
    <source>
        <dbReference type="EMBL" id="MBC3908629.1"/>
    </source>
</evidence>
<evidence type="ECO:0000313" key="4">
    <source>
        <dbReference type="Proteomes" id="UP000646911"/>
    </source>
</evidence>
<name>A0ABR6ZA42_9BURK</name>
<accession>A0ABR6ZA42</accession>